<dbReference type="Gene3D" id="1.10.357.10">
    <property type="entry name" value="Tetracycline Repressor, domain 2"/>
    <property type="match status" value="1"/>
</dbReference>
<evidence type="ECO:0000256" key="1">
    <source>
        <dbReference type="ARBA" id="ARBA00023015"/>
    </source>
</evidence>
<dbReference type="InterPro" id="IPR001647">
    <property type="entry name" value="HTH_TetR"/>
</dbReference>
<dbReference type="SUPFAM" id="SSF46689">
    <property type="entry name" value="Homeodomain-like"/>
    <property type="match status" value="1"/>
</dbReference>
<dbReference type="EMBL" id="JAHBOM010000006">
    <property type="protein sequence ID" value="MBU8823029.1"/>
    <property type="molecule type" value="Genomic_DNA"/>
</dbReference>
<dbReference type="InterPro" id="IPR009057">
    <property type="entry name" value="Homeodomain-like_sf"/>
</dbReference>
<keyword evidence="2 4" id="KW-0238">DNA-binding</keyword>
<dbReference type="Proteomes" id="UP000696413">
    <property type="component" value="Unassembled WGS sequence"/>
</dbReference>
<evidence type="ECO:0000259" key="5">
    <source>
        <dbReference type="PROSITE" id="PS50977"/>
    </source>
</evidence>
<gene>
    <name evidence="6" type="ORF">KL859_09075</name>
</gene>
<evidence type="ECO:0000256" key="4">
    <source>
        <dbReference type="PROSITE-ProRule" id="PRU00335"/>
    </source>
</evidence>
<keyword evidence="1" id="KW-0805">Transcription regulation</keyword>
<organism evidence="6 7">
    <name type="scientific">Mycolicibacterium goodii</name>
    <name type="common">Mycobacterium goodii</name>
    <dbReference type="NCBI Taxonomy" id="134601"/>
    <lineage>
        <taxon>Bacteria</taxon>
        <taxon>Bacillati</taxon>
        <taxon>Actinomycetota</taxon>
        <taxon>Actinomycetes</taxon>
        <taxon>Mycobacteriales</taxon>
        <taxon>Mycobacteriaceae</taxon>
        <taxon>Mycolicibacterium</taxon>
    </lineage>
</organism>
<dbReference type="PANTHER" id="PTHR47506">
    <property type="entry name" value="TRANSCRIPTIONAL REGULATORY PROTEIN"/>
    <property type="match status" value="1"/>
</dbReference>
<keyword evidence="7" id="KW-1185">Reference proteome</keyword>
<evidence type="ECO:0000313" key="7">
    <source>
        <dbReference type="Proteomes" id="UP000696413"/>
    </source>
</evidence>
<accession>A0ABS6HMW3</accession>
<dbReference type="PROSITE" id="PS50977">
    <property type="entry name" value="HTH_TETR_2"/>
    <property type="match status" value="1"/>
</dbReference>
<feature type="domain" description="HTH tetR-type" evidence="5">
    <location>
        <begin position="7"/>
        <end position="67"/>
    </location>
</feature>
<dbReference type="RefSeq" id="WP_214311950.1">
    <property type="nucleotide sequence ID" value="NZ_JAHBOJ010000009.1"/>
</dbReference>
<name>A0ABS6HMW3_MYCGD</name>
<sequence>MPRTPDPDKRAHLLQAVVDYLEVHGVADMSLAPMAEALGTSKRMLLYYFGDRGELLAQALNASRPDVGEMFDAVTTEAEFAEAARRLWHAITRGAQRRTVGLMLQVLSLAATDPTYQPYAHTAVTVMLDPIARALVGLGYPRAEADARASLVVSALRGLCQDRIVTGHSRRVDAAAELVIAAAVHPTAGGGQRD</sequence>
<evidence type="ECO:0000256" key="2">
    <source>
        <dbReference type="ARBA" id="ARBA00023125"/>
    </source>
</evidence>
<dbReference type="SUPFAM" id="SSF48498">
    <property type="entry name" value="Tetracyclin repressor-like, C-terminal domain"/>
    <property type="match status" value="1"/>
</dbReference>
<dbReference type="PANTHER" id="PTHR47506:SF1">
    <property type="entry name" value="HTH-TYPE TRANSCRIPTIONAL REGULATOR YJDC"/>
    <property type="match status" value="1"/>
</dbReference>
<feature type="DNA-binding region" description="H-T-H motif" evidence="4">
    <location>
        <begin position="30"/>
        <end position="49"/>
    </location>
</feature>
<evidence type="ECO:0000256" key="3">
    <source>
        <dbReference type="ARBA" id="ARBA00023163"/>
    </source>
</evidence>
<protein>
    <submittedName>
        <fullName evidence="6">TetR/AcrR family transcriptional regulator</fullName>
    </submittedName>
</protein>
<dbReference type="InterPro" id="IPR036271">
    <property type="entry name" value="Tet_transcr_reg_TetR-rel_C_sf"/>
</dbReference>
<comment type="caution">
    <text evidence="6">The sequence shown here is derived from an EMBL/GenBank/DDBJ whole genome shotgun (WGS) entry which is preliminary data.</text>
</comment>
<keyword evidence="3" id="KW-0804">Transcription</keyword>
<reference evidence="6 7" key="1">
    <citation type="submission" date="2021-05" db="EMBL/GenBank/DDBJ databases">
        <title>Draft Genome Sequences of Clinical Respiratory Isolates of Mycobacterium goodii Recovered in Ireland.</title>
        <authorList>
            <person name="Flanagan P.R."/>
            <person name="Mok S."/>
            <person name="Roycroft E."/>
            <person name="Rogers T.R."/>
            <person name="Fitzgibbon M."/>
        </authorList>
    </citation>
    <scope>NUCLEOTIDE SEQUENCE [LARGE SCALE GENOMIC DNA]</scope>
    <source>
        <strain evidence="6 7">14IE55</strain>
    </source>
</reference>
<evidence type="ECO:0000313" key="6">
    <source>
        <dbReference type="EMBL" id="MBU8823029.1"/>
    </source>
</evidence>
<proteinExistence type="predicted"/>